<comment type="caution">
    <text evidence="1">The sequence shown here is derived from an EMBL/GenBank/DDBJ whole genome shotgun (WGS) entry which is preliminary data.</text>
</comment>
<name>A0A8X7BRT4_9ARAC</name>
<proteinExistence type="predicted"/>
<evidence type="ECO:0000313" key="2">
    <source>
        <dbReference type="Proteomes" id="UP000886998"/>
    </source>
</evidence>
<reference evidence="1" key="1">
    <citation type="submission" date="2020-08" db="EMBL/GenBank/DDBJ databases">
        <title>Multicomponent nature underlies the extraordinary mechanical properties of spider dragline silk.</title>
        <authorList>
            <person name="Kono N."/>
            <person name="Nakamura H."/>
            <person name="Mori M."/>
            <person name="Yoshida Y."/>
            <person name="Ohtoshi R."/>
            <person name="Malay A.D."/>
            <person name="Moran D.A.P."/>
            <person name="Tomita M."/>
            <person name="Numata K."/>
            <person name="Arakawa K."/>
        </authorList>
    </citation>
    <scope>NUCLEOTIDE SEQUENCE</scope>
</reference>
<organism evidence="1 2">
    <name type="scientific">Trichonephila inaurata madagascariensis</name>
    <dbReference type="NCBI Taxonomy" id="2747483"/>
    <lineage>
        <taxon>Eukaryota</taxon>
        <taxon>Metazoa</taxon>
        <taxon>Ecdysozoa</taxon>
        <taxon>Arthropoda</taxon>
        <taxon>Chelicerata</taxon>
        <taxon>Arachnida</taxon>
        <taxon>Araneae</taxon>
        <taxon>Araneomorphae</taxon>
        <taxon>Entelegynae</taxon>
        <taxon>Araneoidea</taxon>
        <taxon>Nephilidae</taxon>
        <taxon>Trichonephila</taxon>
        <taxon>Trichonephila inaurata</taxon>
    </lineage>
</organism>
<dbReference type="Proteomes" id="UP000886998">
    <property type="component" value="Unassembled WGS sequence"/>
</dbReference>
<gene>
    <name evidence="1" type="ORF">TNIN_156521</name>
</gene>
<protein>
    <submittedName>
        <fullName evidence="1">Uncharacterized protein</fullName>
    </submittedName>
</protein>
<sequence>MASVPHSEEMILDAVAANTLLDPSIKFLSNLLHCGPSIRFEGRTHARFSLANQRGAVDFQYTKNCRGVWIRGELDELALFKEAFATSNQHVSVVWSADSGAVACFGRSSRTSR</sequence>
<dbReference type="AlphaFoldDB" id="A0A8X7BRT4"/>
<dbReference type="EMBL" id="BMAV01003052">
    <property type="protein sequence ID" value="GFY42391.1"/>
    <property type="molecule type" value="Genomic_DNA"/>
</dbReference>
<keyword evidence="2" id="KW-1185">Reference proteome</keyword>
<accession>A0A8X7BRT4</accession>
<evidence type="ECO:0000313" key="1">
    <source>
        <dbReference type="EMBL" id="GFY42391.1"/>
    </source>
</evidence>